<sequence>QVTLWLKKIYGDLPIPKYEVNERTVDILHDVMECNEETDREISLMIEDMKQQAIKDEEKTVYWQDVLREGLGLSVDNLSEEATAYLNDLVESAITLKVKDMSLASLFCAISDMTSELFETKSKTQELELELNNIQKKVTSAVMMEKRLQEDNFKIEESQRKENARILSRSKNLKFLKYKFEDLKISIKDAEELLIARGLNQSLTHEALMKFSE</sequence>
<dbReference type="GO" id="GO:0051225">
    <property type="term" value="P:spindle assembly"/>
    <property type="evidence" value="ECO:0007669"/>
    <property type="project" value="InterPro"/>
</dbReference>
<comment type="subcellular location">
    <subcellularLocation>
        <location evidence="1">Cytoplasm</location>
        <location evidence="1">Cytoskeleton</location>
        <location evidence="1">Spindle</location>
    </subcellularLocation>
</comment>
<keyword evidence="6" id="KW-0498">Mitosis</keyword>
<feature type="non-terminal residue" evidence="10">
    <location>
        <position position="1"/>
    </location>
</feature>
<dbReference type="PANTHER" id="PTHR31570:SF1">
    <property type="entry name" value="HAUS AUGMIN-LIKE COMPLEX SUBUNIT 1"/>
    <property type="match status" value="1"/>
</dbReference>
<evidence type="ECO:0000256" key="1">
    <source>
        <dbReference type="ARBA" id="ARBA00004186"/>
    </source>
</evidence>
<keyword evidence="5" id="KW-0493">Microtubule</keyword>
<dbReference type="GO" id="GO:0007098">
    <property type="term" value="P:centrosome cycle"/>
    <property type="evidence" value="ECO:0007669"/>
    <property type="project" value="TreeGrafter"/>
</dbReference>
<comment type="caution">
    <text evidence="10">The sequence shown here is derived from an EMBL/GenBank/DDBJ whole genome shotgun (WGS) entry which is preliminary data.</text>
</comment>
<evidence type="ECO:0000256" key="3">
    <source>
        <dbReference type="ARBA" id="ARBA00022490"/>
    </source>
</evidence>
<dbReference type="GO" id="GO:0051301">
    <property type="term" value="P:cell division"/>
    <property type="evidence" value="ECO:0007669"/>
    <property type="project" value="UniProtKB-KW"/>
</dbReference>
<dbReference type="Proteomes" id="UP000658642">
    <property type="component" value="Unassembled WGS sequence"/>
</dbReference>
<dbReference type="GO" id="GO:0070652">
    <property type="term" value="C:HAUS complex"/>
    <property type="evidence" value="ECO:0007669"/>
    <property type="project" value="InterPro"/>
</dbReference>
<keyword evidence="7" id="KW-0175">Coiled coil</keyword>
<protein>
    <submittedName>
        <fullName evidence="10">HAUS1 protein</fullName>
    </submittedName>
</protein>
<organism evidence="10 11">
    <name type="scientific">Atrichornis clamosus</name>
    <dbReference type="NCBI Taxonomy" id="449594"/>
    <lineage>
        <taxon>Eukaryota</taxon>
        <taxon>Metazoa</taxon>
        <taxon>Chordata</taxon>
        <taxon>Craniata</taxon>
        <taxon>Vertebrata</taxon>
        <taxon>Euteleostomi</taxon>
        <taxon>Archelosauria</taxon>
        <taxon>Archosauria</taxon>
        <taxon>Dinosauria</taxon>
        <taxon>Saurischia</taxon>
        <taxon>Theropoda</taxon>
        <taxon>Coelurosauria</taxon>
        <taxon>Aves</taxon>
        <taxon>Neognathae</taxon>
        <taxon>Neoaves</taxon>
        <taxon>Telluraves</taxon>
        <taxon>Australaves</taxon>
        <taxon>Passeriformes</taxon>
        <taxon>Menuridae</taxon>
        <taxon>Atrichornis</taxon>
    </lineage>
</organism>
<evidence type="ECO:0000256" key="7">
    <source>
        <dbReference type="ARBA" id="ARBA00023054"/>
    </source>
</evidence>
<dbReference type="Pfam" id="PF25762">
    <property type="entry name" value="HAUS1"/>
    <property type="match status" value="1"/>
</dbReference>
<dbReference type="AlphaFoldDB" id="A0A852NJ42"/>
<feature type="non-terminal residue" evidence="10">
    <location>
        <position position="213"/>
    </location>
</feature>
<evidence type="ECO:0000256" key="5">
    <source>
        <dbReference type="ARBA" id="ARBA00022701"/>
    </source>
</evidence>
<dbReference type="PRINTS" id="PR02087">
    <property type="entry name" value="HAUSAUGMINL1"/>
</dbReference>
<dbReference type="OrthoDB" id="5372507at2759"/>
<name>A0A852NJ42_9PASS</name>
<evidence type="ECO:0000256" key="2">
    <source>
        <dbReference type="ARBA" id="ARBA00005479"/>
    </source>
</evidence>
<keyword evidence="8" id="KW-0206">Cytoskeleton</keyword>
<keyword evidence="9" id="KW-0131">Cell cycle</keyword>
<evidence type="ECO:0000256" key="6">
    <source>
        <dbReference type="ARBA" id="ARBA00022776"/>
    </source>
</evidence>
<evidence type="ECO:0000313" key="10">
    <source>
        <dbReference type="EMBL" id="NXY15674.1"/>
    </source>
</evidence>
<proteinExistence type="inferred from homology"/>
<evidence type="ECO:0000256" key="8">
    <source>
        <dbReference type="ARBA" id="ARBA00023212"/>
    </source>
</evidence>
<keyword evidence="11" id="KW-1185">Reference proteome</keyword>
<reference evidence="10" key="1">
    <citation type="submission" date="2020-02" db="EMBL/GenBank/DDBJ databases">
        <title>Bird 10,000 Genomes (B10K) Project - Family phase.</title>
        <authorList>
            <person name="Zhang G."/>
        </authorList>
    </citation>
    <scope>NUCLEOTIDE SEQUENCE</scope>
    <source>
        <strain evidence="10">B10K-DU-029-61</strain>
        <tissue evidence="10">Blood</tissue>
    </source>
</reference>
<evidence type="ECO:0000313" key="11">
    <source>
        <dbReference type="Proteomes" id="UP000658642"/>
    </source>
</evidence>
<dbReference type="EMBL" id="WBMZ01003618">
    <property type="protein sequence ID" value="NXY15674.1"/>
    <property type="molecule type" value="Genomic_DNA"/>
</dbReference>
<dbReference type="InterPro" id="IPR026243">
    <property type="entry name" value="HAUS1"/>
</dbReference>
<evidence type="ECO:0000256" key="9">
    <source>
        <dbReference type="ARBA" id="ARBA00023306"/>
    </source>
</evidence>
<dbReference type="GO" id="GO:0005829">
    <property type="term" value="C:cytosol"/>
    <property type="evidence" value="ECO:0007669"/>
    <property type="project" value="TreeGrafter"/>
</dbReference>
<accession>A0A852NJ42</accession>
<comment type="similarity">
    <text evidence="2">Belongs to the HAUS1 family.</text>
</comment>
<keyword evidence="4" id="KW-0132">Cell division</keyword>
<dbReference type="PANTHER" id="PTHR31570">
    <property type="entry name" value="HAUS AUGMIN-LIKE COMPLEX SUBUNIT 1"/>
    <property type="match status" value="1"/>
</dbReference>
<gene>
    <name evidence="10" type="primary">Haus1</name>
    <name evidence="10" type="ORF">ATRCLA_R08599</name>
</gene>
<dbReference type="GO" id="GO:0005819">
    <property type="term" value="C:spindle"/>
    <property type="evidence" value="ECO:0007669"/>
    <property type="project" value="UniProtKB-SubCell"/>
</dbReference>
<dbReference type="GO" id="GO:0005874">
    <property type="term" value="C:microtubule"/>
    <property type="evidence" value="ECO:0007669"/>
    <property type="project" value="UniProtKB-KW"/>
</dbReference>
<evidence type="ECO:0000256" key="4">
    <source>
        <dbReference type="ARBA" id="ARBA00022618"/>
    </source>
</evidence>
<keyword evidence="3" id="KW-0963">Cytoplasm</keyword>